<dbReference type="EMBL" id="BAVZ01000041">
    <property type="protein sequence ID" value="GAF10850.1"/>
    <property type="molecule type" value="Genomic_DNA"/>
</dbReference>
<organism evidence="1 2">
    <name type="scientific">Paenibacillus pini JCM 16418</name>
    <dbReference type="NCBI Taxonomy" id="1236976"/>
    <lineage>
        <taxon>Bacteria</taxon>
        <taxon>Bacillati</taxon>
        <taxon>Bacillota</taxon>
        <taxon>Bacilli</taxon>
        <taxon>Bacillales</taxon>
        <taxon>Paenibacillaceae</taxon>
        <taxon>Paenibacillus</taxon>
    </lineage>
</organism>
<reference evidence="1 2" key="1">
    <citation type="journal article" date="2014" name="Genome Announc.">
        <title>Draft Genome Sequence of Paenibacillus pini JCM 16418T, Isolated from the Rhizosphere of Pine Tree.</title>
        <authorList>
            <person name="Yuki M."/>
            <person name="Oshima K."/>
            <person name="Suda W."/>
            <person name="Oshida Y."/>
            <person name="Kitamura K."/>
            <person name="Iida Y."/>
            <person name="Hattori M."/>
            <person name="Ohkuma M."/>
        </authorList>
    </citation>
    <scope>NUCLEOTIDE SEQUENCE [LARGE SCALE GENOMIC DNA]</scope>
    <source>
        <strain evidence="1 2">JCM 16418</strain>
    </source>
</reference>
<evidence type="ECO:0000313" key="1">
    <source>
        <dbReference type="EMBL" id="GAF10850.1"/>
    </source>
</evidence>
<dbReference type="RefSeq" id="WP_036653668.1">
    <property type="nucleotide sequence ID" value="NZ_BAVZ01000041.1"/>
</dbReference>
<evidence type="ECO:0000313" key="2">
    <source>
        <dbReference type="Proteomes" id="UP000019364"/>
    </source>
</evidence>
<dbReference type="STRING" id="1236976.JCM16418_5075"/>
<keyword evidence="2" id="KW-1185">Reference proteome</keyword>
<accession>W7YIX3</accession>
<comment type="caution">
    <text evidence="1">The sequence shown here is derived from an EMBL/GenBank/DDBJ whole genome shotgun (WGS) entry which is preliminary data.</text>
</comment>
<proteinExistence type="predicted"/>
<dbReference type="Proteomes" id="UP000019364">
    <property type="component" value="Unassembled WGS sequence"/>
</dbReference>
<sequence>METDTNQIVKEDYIKINFDMWKERYQFEDYYDFQIKLLFQLQWELLYSSEIYSQNRREQLEMILRIHGSLPQDFFNKK</sequence>
<dbReference type="AlphaFoldDB" id="W7YIX3"/>
<name>W7YIX3_9BACL</name>
<protein>
    <submittedName>
        <fullName evidence="1">Uncharacterized protein</fullName>
    </submittedName>
</protein>
<gene>
    <name evidence="1" type="ORF">JCM16418_5075</name>
</gene>